<dbReference type="Pfam" id="PF01925">
    <property type="entry name" value="TauE"/>
    <property type="match status" value="1"/>
</dbReference>
<name>A0A2N4U6R2_9BURK</name>
<gene>
    <name evidence="6" type="ORF">CR159_06715</name>
</gene>
<feature type="transmembrane region" description="Helical" evidence="5">
    <location>
        <begin position="225"/>
        <end position="245"/>
    </location>
</feature>
<evidence type="ECO:0000256" key="4">
    <source>
        <dbReference type="ARBA" id="ARBA00023136"/>
    </source>
</evidence>
<keyword evidence="5" id="KW-1003">Cell membrane</keyword>
<comment type="similarity">
    <text evidence="5">Belongs to the 4-toluene sulfonate uptake permease (TSUP) (TC 2.A.102) family.</text>
</comment>
<evidence type="ECO:0000313" key="6">
    <source>
        <dbReference type="EMBL" id="PLC50689.1"/>
    </source>
</evidence>
<feature type="transmembrane region" description="Helical" evidence="5">
    <location>
        <begin position="193"/>
        <end position="213"/>
    </location>
</feature>
<reference evidence="6 7" key="1">
    <citation type="submission" date="2017-10" db="EMBL/GenBank/DDBJ databases">
        <title>Two draft genome sequences of Pusillimonas sp. strains isolated from a nitrate- and radionuclide-contaminated groundwater in Russia.</title>
        <authorList>
            <person name="Grouzdev D.S."/>
            <person name="Tourova T.P."/>
            <person name="Goeva M.A."/>
            <person name="Babich T.L."/>
            <person name="Sokolova D.S."/>
            <person name="Abdullin R."/>
            <person name="Poltaraus A.B."/>
            <person name="Toshchakov S.V."/>
            <person name="Nazina T.N."/>
        </authorList>
    </citation>
    <scope>NUCLEOTIDE SEQUENCE [LARGE SCALE GENOMIC DNA]</scope>
    <source>
        <strain evidence="6 7">JR1/69-3-13</strain>
    </source>
</reference>
<dbReference type="InterPro" id="IPR002781">
    <property type="entry name" value="TM_pro_TauE-like"/>
</dbReference>
<accession>A0A2N4U6R2</accession>
<dbReference type="Proteomes" id="UP000234190">
    <property type="component" value="Unassembled WGS sequence"/>
</dbReference>
<keyword evidence="4 5" id="KW-0472">Membrane</keyword>
<sequence length="247" mass="27166">MQIGILLLVALSVLGTSFISGVFGMAGGMILMGVLITFLPVSAAMVLHGTAQMTSNGWRAIMWRANVNYPIFARYIVGLLIAGALFSFVGFVPDKAFVLIALGIIPFLAVLIPARFVPQADSRLGAEFCGFLNTSMQFIAGVSGPLLDVFFVRNQMDRRSIVATKAACQTFSHMAKLVYFFNILGTQARIDEWMMGVAVIMAITGTSISKFVLEKLSDHQFRRWTRWLVMAIGTVYLVQGFYVLLTR</sequence>
<keyword evidence="7" id="KW-1185">Reference proteome</keyword>
<feature type="transmembrane region" description="Helical" evidence="5">
    <location>
        <begin position="72"/>
        <end position="91"/>
    </location>
</feature>
<evidence type="ECO:0000256" key="2">
    <source>
        <dbReference type="ARBA" id="ARBA00022692"/>
    </source>
</evidence>
<dbReference type="AlphaFoldDB" id="A0A2N4U6R2"/>
<feature type="transmembrane region" description="Helical" evidence="5">
    <location>
        <begin position="97"/>
        <end position="116"/>
    </location>
</feature>
<comment type="caution">
    <text evidence="6">The sequence shown here is derived from an EMBL/GenBank/DDBJ whole genome shotgun (WGS) entry which is preliminary data.</text>
</comment>
<dbReference type="EMBL" id="PDNW01000004">
    <property type="protein sequence ID" value="PLC50689.1"/>
    <property type="molecule type" value="Genomic_DNA"/>
</dbReference>
<organism evidence="6 7">
    <name type="scientific">Pollutimonas subterranea</name>
    <dbReference type="NCBI Taxonomy" id="2045210"/>
    <lineage>
        <taxon>Bacteria</taxon>
        <taxon>Pseudomonadati</taxon>
        <taxon>Pseudomonadota</taxon>
        <taxon>Betaproteobacteria</taxon>
        <taxon>Burkholderiales</taxon>
        <taxon>Alcaligenaceae</taxon>
        <taxon>Pollutimonas</taxon>
    </lineage>
</organism>
<keyword evidence="3 5" id="KW-1133">Transmembrane helix</keyword>
<comment type="subcellular location">
    <subcellularLocation>
        <location evidence="5">Cell membrane</location>
        <topology evidence="5">Multi-pass membrane protein</topology>
    </subcellularLocation>
    <subcellularLocation>
        <location evidence="1">Membrane</location>
        <topology evidence="1">Multi-pass membrane protein</topology>
    </subcellularLocation>
</comment>
<dbReference type="RefSeq" id="WP_102073235.1">
    <property type="nucleotide sequence ID" value="NZ_PDNW01000004.1"/>
</dbReference>
<protein>
    <recommendedName>
        <fullName evidence="5">Probable membrane transporter protein</fullName>
    </recommendedName>
</protein>
<dbReference type="OrthoDB" id="6197550at2"/>
<keyword evidence="2 5" id="KW-0812">Transmembrane</keyword>
<evidence type="ECO:0000256" key="5">
    <source>
        <dbReference type="RuleBase" id="RU363041"/>
    </source>
</evidence>
<feature type="transmembrane region" description="Helical" evidence="5">
    <location>
        <begin position="29"/>
        <end position="51"/>
    </location>
</feature>
<evidence type="ECO:0000256" key="3">
    <source>
        <dbReference type="ARBA" id="ARBA00022989"/>
    </source>
</evidence>
<feature type="transmembrane region" description="Helical" evidence="5">
    <location>
        <begin position="128"/>
        <end position="147"/>
    </location>
</feature>
<evidence type="ECO:0000313" key="7">
    <source>
        <dbReference type="Proteomes" id="UP000234190"/>
    </source>
</evidence>
<dbReference type="GO" id="GO:0005886">
    <property type="term" value="C:plasma membrane"/>
    <property type="evidence" value="ECO:0007669"/>
    <property type="project" value="UniProtKB-SubCell"/>
</dbReference>
<proteinExistence type="inferred from homology"/>
<evidence type="ECO:0000256" key="1">
    <source>
        <dbReference type="ARBA" id="ARBA00004141"/>
    </source>
</evidence>